<dbReference type="Pfam" id="PF21999">
    <property type="entry name" value="IMS_HHH_1"/>
    <property type="match status" value="1"/>
</dbReference>
<dbReference type="Pfam" id="PF00817">
    <property type="entry name" value="IMS"/>
    <property type="match status" value="1"/>
</dbReference>
<feature type="domain" description="UmuC" evidence="14">
    <location>
        <begin position="5"/>
        <end position="190"/>
    </location>
</feature>
<keyword evidence="3 13" id="KW-0963">Cytoplasm</keyword>
<dbReference type="EC" id="2.7.7.7" evidence="13"/>
<dbReference type="Gene3D" id="1.10.150.20">
    <property type="entry name" value="5' to 3' exonuclease, C-terminal subdomain"/>
    <property type="match status" value="1"/>
</dbReference>
<dbReference type="PANTHER" id="PTHR11076">
    <property type="entry name" value="DNA REPAIR POLYMERASE UMUC / TRANSFERASE FAMILY MEMBER"/>
    <property type="match status" value="1"/>
</dbReference>
<comment type="catalytic activity">
    <reaction evidence="12 13">
        <text>DNA(n) + a 2'-deoxyribonucleoside 5'-triphosphate = DNA(n+1) + diphosphate</text>
        <dbReference type="Rhea" id="RHEA:22508"/>
        <dbReference type="Rhea" id="RHEA-COMP:17339"/>
        <dbReference type="Rhea" id="RHEA-COMP:17340"/>
        <dbReference type="ChEBI" id="CHEBI:33019"/>
        <dbReference type="ChEBI" id="CHEBI:61560"/>
        <dbReference type="ChEBI" id="CHEBI:173112"/>
        <dbReference type="EC" id="2.7.7.7"/>
    </reaction>
</comment>
<evidence type="ECO:0000313" key="15">
    <source>
        <dbReference type="EMBL" id="GEN57671.1"/>
    </source>
</evidence>
<protein>
    <recommendedName>
        <fullName evidence="13">DNA polymerase IV</fullName>
        <shortName evidence="13">Pol IV</shortName>
        <ecNumber evidence="13">2.7.7.7</ecNumber>
    </recommendedName>
</protein>
<dbReference type="InterPro" id="IPR043502">
    <property type="entry name" value="DNA/RNA_pol_sf"/>
</dbReference>
<proteinExistence type="inferred from homology"/>
<dbReference type="GO" id="GO:0006261">
    <property type="term" value="P:DNA-templated DNA replication"/>
    <property type="evidence" value="ECO:0007669"/>
    <property type="project" value="UniProtKB-UniRule"/>
</dbReference>
<comment type="similarity">
    <text evidence="2 13">Belongs to the DNA polymerase type-Y family.</text>
</comment>
<dbReference type="HAMAP" id="MF_01113">
    <property type="entry name" value="DNApol_IV"/>
    <property type="match status" value="1"/>
</dbReference>
<dbReference type="SUPFAM" id="SSF100879">
    <property type="entry name" value="Lesion bypass DNA polymerase (Y-family), little finger domain"/>
    <property type="match status" value="1"/>
</dbReference>
<dbReference type="PROSITE" id="PS50173">
    <property type="entry name" value="UMUC"/>
    <property type="match status" value="1"/>
</dbReference>
<dbReference type="Pfam" id="PF11799">
    <property type="entry name" value="IMS_C"/>
    <property type="match status" value="1"/>
</dbReference>
<organism evidence="15 16">
    <name type="scientific">Halolactibacillus alkaliphilus</name>
    <dbReference type="NCBI Taxonomy" id="442899"/>
    <lineage>
        <taxon>Bacteria</taxon>
        <taxon>Bacillati</taxon>
        <taxon>Bacillota</taxon>
        <taxon>Bacilli</taxon>
        <taxon>Bacillales</taxon>
        <taxon>Bacillaceae</taxon>
        <taxon>Halolactibacillus</taxon>
    </lineage>
</organism>
<dbReference type="GO" id="GO:0009432">
    <property type="term" value="P:SOS response"/>
    <property type="evidence" value="ECO:0007669"/>
    <property type="project" value="TreeGrafter"/>
</dbReference>
<keyword evidence="9 13" id="KW-0460">Magnesium</keyword>
<evidence type="ECO:0000256" key="10">
    <source>
        <dbReference type="ARBA" id="ARBA00023125"/>
    </source>
</evidence>
<dbReference type="InterPro" id="IPR050116">
    <property type="entry name" value="DNA_polymerase-Y"/>
</dbReference>
<dbReference type="Gene3D" id="3.30.1490.100">
    <property type="entry name" value="DNA polymerase, Y-family, little finger domain"/>
    <property type="match status" value="1"/>
</dbReference>
<evidence type="ECO:0000256" key="1">
    <source>
        <dbReference type="ARBA" id="ARBA00004496"/>
    </source>
</evidence>
<evidence type="ECO:0000256" key="4">
    <source>
        <dbReference type="ARBA" id="ARBA00022679"/>
    </source>
</evidence>
<keyword evidence="6 13" id="KW-0235">DNA replication</keyword>
<comment type="subunit">
    <text evidence="13">Monomer.</text>
</comment>
<comment type="function">
    <text evidence="13">Poorly processive, error-prone DNA polymerase involved in untargeted mutagenesis. Copies undamaged DNA at stalled replication forks, which arise in vivo from mismatched or misaligned primer ends. These misaligned primers can be extended by PolIV. Exhibits no 3'-5' exonuclease (proofreading) activity. May be involved in translesional synthesis, in conjunction with the beta clamp from PolIII.</text>
</comment>
<feature type="active site" evidence="13">
    <location>
        <position position="106"/>
    </location>
</feature>
<dbReference type="Gene3D" id="3.30.70.270">
    <property type="match status" value="1"/>
</dbReference>
<reference evidence="15 16" key="1">
    <citation type="submission" date="2019-07" db="EMBL/GenBank/DDBJ databases">
        <title>Whole genome shotgun sequence of Halolactibacillus alkaliphilus NBRC 103919.</title>
        <authorList>
            <person name="Hosoyama A."/>
            <person name="Uohara A."/>
            <person name="Ohji S."/>
            <person name="Ichikawa N."/>
        </authorList>
    </citation>
    <scope>NUCLEOTIDE SEQUENCE [LARGE SCALE GENOMIC DNA]</scope>
    <source>
        <strain evidence="15 16">NBRC 103919</strain>
    </source>
</reference>
<dbReference type="InterPro" id="IPR043128">
    <property type="entry name" value="Rev_trsase/Diguanyl_cyclase"/>
</dbReference>
<dbReference type="GO" id="GO:0042276">
    <property type="term" value="P:error-prone translesion synthesis"/>
    <property type="evidence" value="ECO:0007669"/>
    <property type="project" value="TreeGrafter"/>
</dbReference>
<evidence type="ECO:0000256" key="11">
    <source>
        <dbReference type="ARBA" id="ARBA00023204"/>
    </source>
</evidence>
<dbReference type="InterPro" id="IPR036775">
    <property type="entry name" value="DNA_pol_Y-fam_lit_finger_sf"/>
</dbReference>
<dbReference type="GO" id="GO:0006281">
    <property type="term" value="P:DNA repair"/>
    <property type="evidence" value="ECO:0007669"/>
    <property type="project" value="UniProtKB-UniRule"/>
</dbReference>
<dbReference type="NCBIfam" id="NF002848">
    <property type="entry name" value="PRK03103.1"/>
    <property type="match status" value="1"/>
</dbReference>
<dbReference type="InterPro" id="IPR001126">
    <property type="entry name" value="UmuC"/>
</dbReference>
<accession>A0A511X406</accession>
<feature type="binding site" evidence="13">
    <location>
        <position position="105"/>
    </location>
    <ligand>
        <name>Mg(2+)</name>
        <dbReference type="ChEBI" id="CHEBI:18420"/>
    </ligand>
</feature>
<dbReference type="Proteomes" id="UP000321400">
    <property type="component" value="Unassembled WGS sequence"/>
</dbReference>
<evidence type="ECO:0000256" key="6">
    <source>
        <dbReference type="ARBA" id="ARBA00022705"/>
    </source>
</evidence>
<feature type="binding site" evidence="13">
    <location>
        <position position="9"/>
    </location>
    <ligand>
        <name>Mg(2+)</name>
        <dbReference type="ChEBI" id="CHEBI:18420"/>
    </ligand>
</feature>
<evidence type="ECO:0000256" key="7">
    <source>
        <dbReference type="ARBA" id="ARBA00022723"/>
    </source>
</evidence>
<evidence type="ECO:0000256" key="2">
    <source>
        <dbReference type="ARBA" id="ARBA00010945"/>
    </source>
</evidence>
<evidence type="ECO:0000256" key="13">
    <source>
        <dbReference type="HAMAP-Rule" id="MF_01113"/>
    </source>
</evidence>
<keyword evidence="10 13" id="KW-0238">DNA-binding</keyword>
<dbReference type="GO" id="GO:0000287">
    <property type="term" value="F:magnesium ion binding"/>
    <property type="evidence" value="ECO:0007669"/>
    <property type="project" value="UniProtKB-UniRule"/>
</dbReference>
<dbReference type="STRING" id="442899.SAMN05720591_1349"/>
<dbReference type="Gene3D" id="3.40.1170.60">
    <property type="match status" value="1"/>
</dbReference>
<evidence type="ECO:0000256" key="5">
    <source>
        <dbReference type="ARBA" id="ARBA00022695"/>
    </source>
</evidence>
<keyword evidence="4 13" id="KW-0808">Transferase</keyword>
<keyword evidence="16" id="KW-1185">Reference proteome</keyword>
<evidence type="ECO:0000256" key="9">
    <source>
        <dbReference type="ARBA" id="ARBA00022842"/>
    </source>
</evidence>
<evidence type="ECO:0000256" key="8">
    <source>
        <dbReference type="ARBA" id="ARBA00022763"/>
    </source>
</evidence>
<dbReference type="SUPFAM" id="SSF56672">
    <property type="entry name" value="DNA/RNA polymerases"/>
    <property type="match status" value="1"/>
</dbReference>
<evidence type="ECO:0000259" key="14">
    <source>
        <dbReference type="PROSITE" id="PS50173"/>
    </source>
</evidence>
<comment type="caution">
    <text evidence="15">The sequence shown here is derived from an EMBL/GenBank/DDBJ whole genome shotgun (WGS) entry which is preliminary data.</text>
</comment>
<keyword evidence="8 13" id="KW-0227">DNA damage</keyword>
<name>A0A511X406_9BACI</name>
<keyword evidence="5 13" id="KW-0548">Nucleotidyltransferase</keyword>
<dbReference type="InterPro" id="IPR022880">
    <property type="entry name" value="DNApol_IV"/>
</dbReference>
<evidence type="ECO:0000256" key="12">
    <source>
        <dbReference type="ARBA" id="ARBA00049244"/>
    </source>
</evidence>
<dbReference type="InterPro" id="IPR053848">
    <property type="entry name" value="IMS_HHH_1"/>
</dbReference>
<dbReference type="EMBL" id="BJYE01000036">
    <property type="protein sequence ID" value="GEN57671.1"/>
    <property type="molecule type" value="Genomic_DNA"/>
</dbReference>
<keyword evidence="7 13" id="KW-0479">Metal-binding</keyword>
<comment type="subcellular location">
    <subcellularLocation>
        <location evidence="1 13">Cytoplasm</location>
    </subcellularLocation>
</comment>
<feature type="site" description="Substrate discrimination" evidence="13">
    <location>
        <position position="14"/>
    </location>
</feature>
<dbReference type="InterPro" id="IPR017961">
    <property type="entry name" value="DNA_pol_Y-fam_little_finger"/>
</dbReference>
<dbReference type="GO" id="GO:0003684">
    <property type="term" value="F:damaged DNA binding"/>
    <property type="evidence" value="ECO:0007669"/>
    <property type="project" value="InterPro"/>
</dbReference>
<keyword evidence="11 13" id="KW-0234">DNA repair</keyword>
<keyword evidence="13" id="KW-0515">Mutator protein</keyword>
<sequence length="409" mass="46216">MERVIYLVDMQSFYASIEKVIQPQLEDKPVVVAGDPKQRSGIILAACPVAKTYGVKAAEPLWKARAKCSTLHVVKPRMGLYIDISMQITRILEKYSDLVEVYSIDEQFVDVTHTVHLFKNKYYMANAIHDEILDTLGIESRIGIGPTKVLAKMACDHFAKKHPSGMYELTQESVQTDLWPLPIGALFGVGRRMESHFVRMGLHTIGSLANHPLIWIKKRFGINGEVLFRFSHGIDPSPVTKRTHVKQKAIGHHMTLPKDYVEKEAILVVLRELAEEVARRARKQHYLGSGISLYIRGHDFERHDGFKRQIKLAHPTALSDDIFQAAKQLFLDSWHHQPVRAVSVTLTQLEEKTTRQLSLFDDSIKKEALADVIDNIKETYGAASIIRASSLTEAGQAKIRADKIGGHWK</sequence>
<evidence type="ECO:0000313" key="16">
    <source>
        <dbReference type="Proteomes" id="UP000321400"/>
    </source>
</evidence>
<dbReference type="CDD" id="cd01700">
    <property type="entry name" value="PolY_Pol_V_umuC"/>
    <property type="match status" value="1"/>
</dbReference>
<evidence type="ECO:0000256" key="3">
    <source>
        <dbReference type="ARBA" id="ARBA00022490"/>
    </source>
</evidence>
<gene>
    <name evidence="15" type="primary">dinB2</name>
    <name evidence="13" type="synonym">dinB</name>
    <name evidence="15" type="ORF">HAL01_21350</name>
</gene>
<dbReference type="PANTHER" id="PTHR11076:SF35">
    <property type="entry name" value="DNA REPAIR PROTEIN HOMOLOG YOBH"/>
    <property type="match status" value="1"/>
</dbReference>
<comment type="cofactor">
    <cofactor evidence="13">
        <name>Mg(2+)</name>
        <dbReference type="ChEBI" id="CHEBI:18420"/>
    </cofactor>
    <text evidence="13">Binds 2 magnesium ions per subunit.</text>
</comment>
<dbReference type="RefSeq" id="WP_174787632.1">
    <property type="nucleotide sequence ID" value="NZ_BMLL01000032.1"/>
</dbReference>
<dbReference type="GO" id="GO:0005829">
    <property type="term" value="C:cytosol"/>
    <property type="evidence" value="ECO:0007669"/>
    <property type="project" value="TreeGrafter"/>
</dbReference>
<dbReference type="GO" id="GO:0003887">
    <property type="term" value="F:DNA-directed DNA polymerase activity"/>
    <property type="evidence" value="ECO:0007669"/>
    <property type="project" value="UniProtKB-UniRule"/>
</dbReference>
<dbReference type="AlphaFoldDB" id="A0A511X406"/>
<keyword evidence="13" id="KW-0239">DNA-directed DNA polymerase</keyword>